<sequence>MTASTPGPASGAGSARNDPASRLVVTGGDVFDGTGAPPRRADVAVQEGRIVAVGSGLDGDVAVDATGMTVLPGLIDCHVHVMISGVELMAHLERPFSYAFYAAIGNLAATLDRGVTTVRDAGGADLGVKKAVEDGLVEGPRLRTAVSILGQTGGHTDGWHPSGIDVPLFVPHPGRPDPVVDGPDEMRRRVRQLIRAGADVIKICTSGGVVSPRDDPRHPQFGPDELAVCTAEAAAAGIFVMAHAQGAAGIKNAVRAGVRSVEHGMYLDDEAIEMMLEAGTFLVPTLVAPHWVIEAADAGAAISEVVVAKAREVAQIHQESVSRAVAAGVPIAMGTDSGVGPHGQNLRELELMRRAGMQPAAVLAAATSAAARLIGVADELGTVEPGNRADLVLVGGDPYDFAALEANIRAVYKGLL</sequence>
<feature type="domain" description="Amidohydrolase-related" evidence="2">
    <location>
        <begin position="69"/>
        <end position="398"/>
    </location>
</feature>
<dbReference type="Pfam" id="PF01979">
    <property type="entry name" value="Amidohydro_1"/>
    <property type="match status" value="1"/>
</dbReference>
<dbReference type="InterPro" id="IPR057744">
    <property type="entry name" value="OTAase-like"/>
</dbReference>
<name>A0A2P8DPG7_9ACTN</name>
<protein>
    <submittedName>
        <fullName evidence="3">Imidazolonepropionase-like amidohydrolase</fullName>
    </submittedName>
</protein>
<dbReference type="GO" id="GO:0016810">
    <property type="term" value="F:hydrolase activity, acting on carbon-nitrogen (but not peptide) bonds"/>
    <property type="evidence" value="ECO:0007669"/>
    <property type="project" value="InterPro"/>
</dbReference>
<keyword evidence="3" id="KW-0378">Hydrolase</keyword>
<dbReference type="InterPro" id="IPR051781">
    <property type="entry name" value="Metallo-dep_Hydrolase"/>
</dbReference>
<dbReference type="RefSeq" id="WP_106538997.1">
    <property type="nucleotide sequence ID" value="NZ_PYGE01000018.1"/>
</dbReference>
<dbReference type="Gene3D" id="3.20.20.140">
    <property type="entry name" value="Metal-dependent hydrolases"/>
    <property type="match status" value="1"/>
</dbReference>
<dbReference type="PANTHER" id="PTHR43135">
    <property type="entry name" value="ALPHA-D-RIBOSE 1-METHYLPHOSPHONATE 5-TRIPHOSPHATE DIPHOSPHATASE"/>
    <property type="match status" value="1"/>
</dbReference>
<dbReference type="AlphaFoldDB" id="A0A2P8DPG7"/>
<dbReference type="SUPFAM" id="SSF51556">
    <property type="entry name" value="Metallo-dependent hydrolases"/>
    <property type="match status" value="1"/>
</dbReference>
<dbReference type="SUPFAM" id="SSF51338">
    <property type="entry name" value="Composite domain of metallo-dependent hydrolases"/>
    <property type="match status" value="1"/>
</dbReference>
<accession>A0A2P8DPG7</accession>
<proteinExistence type="predicted"/>
<dbReference type="InterPro" id="IPR006680">
    <property type="entry name" value="Amidohydro-rel"/>
</dbReference>
<gene>
    <name evidence="3" type="ORF">CLV30_1181</name>
</gene>
<reference evidence="3 4" key="1">
    <citation type="submission" date="2018-03" db="EMBL/GenBank/DDBJ databases">
        <title>Genomic Encyclopedia of Archaeal and Bacterial Type Strains, Phase II (KMG-II): from individual species to whole genera.</title>
        <authorList>
            <person name="Goeker M."/>
        </authorList>
    </citation>
    <scope>NUCLEOTIDE SEQUENCE [LARGE SCALE GENOMIC DNA]</scope>
    <source>
        <strain evidence="3 4">DSM 45211</strain>
    </source>
</reference>
<dbReference type="Proteomes" id="UP000243528">
    <property type="component" value="Unassembled WGS sequence"/>
</dbReference>
<organism evidence="3 4">
    <name type="scientific">Haloactinopolyspora alba</name>
    <dbReference type="NCBI Taxonomy" id="648780"/>
    <lineage>
        <taxon>Bacteria</taxon>
        <taxon>Bacillati</taxon>
        <taxon>Actinomycetota</taxon>
        <taxon>Actinomycetes</taxon>
        <taxon>Jiangellales</taxon>
        <taxon>Jiangellaceae</taxon>
        <taxon>Haloactinopolyspora</taxon>
    </lineage>
</organism>
<evidence type="ECO:0000313" key="3">
    <source>
        <dbReference type="EMBL" id="PSK99100.1"/>
    </source>
</evidence>
<dbReference type="EMBL" id="PYGE01000018">
    <property type="protein sequence ID" value="PSK99100.1"/>
    <property type="molecule type" value="Genomic_DNA"/>
</dbReference>
<dbReference type="CDD" id="cd01299">
    <property type="entry name" value="Met_dep_hydrolase_A"/>
    <property type="match status" value="1"/>
</dbReference>
<evidence type="ECO:0000259" key="2">
    <source>
        <dbReference type="Pfam" id="PF01979"/>
    </source>
</evidence>
<feature type="region of interest" description="Disordered" evidence="1">
    <location>
        <begin position="1"/>
        <end position="20"/>
    </location>
</feature>
<dbReference type="InterPro" id="IPR032466">
    <property type="entry name" value="Metal_Hydrolase"/>
</dbReference>
<evidence type="ECO:0000256" key="1">
    <source>
        <dbReference type="SAM" id="MobiDB-lite"/>
    </source>
</evidence>
<dbReference type="OrthoDB" id="3514520at2"/>
<keyword evidence="4" id="KW-1185">Reference proteome</keyword>
<comment type="caution">
    <text evidence="3">The sequence shown here is derived from an EMBL/GenBank/DDBJ whole genome shotgun (WGS) entry which is preliminary data.</text>
</comment>
<dbReference type="Gene3D" id="2.30.40.10">
    <property type="entry name" value="Urease, subunit C, domain 1"/>
    <property type="match status" value="1"/>
</dbReference>
<dbReference type="PANTHER" id="PTHR43135:SF3">
    <property type="entry name" value="ALPHA-D-RIBOSE 1-METHYLPHOSPHONATE 5-TRIPHOSPHATE DIPHOSPHATASE"/>
    <property type="match status" value="1"/>
</dbReference>
<evidence type="ECO:0000313" key="4">
    <source>
        <dbReference type="Proteomes" id="UP000243528"/>
    </source>
</evidence>
<dbReference type="InterPro" id="IPR011059">
    <property type="entry name" value="Metal-dep_hydrolase_composite"/>
</dbReference>